<evidence type="ECO:0000256" key="8">
    <source>
        <dbReference type="SAM" id="MobiDB-lite"/>
    </source>
</evidence>
<feature type="region of interest" description="Disordered" evidence="8">
    <location>
        <begin position="14"/>
        <end position="42"/>
    </location>
</feature>
<feature type="compositionally biased region" description="Basic and acidic residues" evidence="8">
    <location>
        <begin position="283"/>
        <end position="307"/>
    </location>
</feature>
<keyword evidence="7" id="KW-0175">Coiled coil</keyword>
<dbReference type="GO" id="GO:0000977">
    <property type="term" value="F:RNA polymerase II transcription regulatory region sequence-specific DNA binding"/>
    <property type="evidence" value="ECO:0007669"/>
    <property type="project" value="TreeGrafter"/>
</dbReference>
<evidence type="ECO:0000256" key="7">
    <source>
        <dbReference type="SAM" id="Coils"/>
    </source>
</evidence>
<dbReference type="GO" id="GO:0001228">
    <property type="term" value="F:DNA-binding transcription activator activity, RNA polymerase II-specific"/>
    <property type="evidence" value="ECO:0007669"/>
    <property type="project" value="TreeGrafter"/>
</dbReference>
<dbReference type="CDD" id="cd14692">
    <property type="entry name" value="bZIP_ATF4"/>
    <property type="match status" value="1"/>
</dbReference>
<name>A0AAV0VHT0_9HEMI</name>
<dbReference type="Gene3D" id="1.20.5.170">
    <property type="match status" value="1"/>
</dbReference>
<dbReference type="GO" id="GO:0005634">
    <property type="term" value="C:nucleus"/>
    <property type="evidence" value="ECO:0007669"/>
    <property type="project" value="UniProtKB-SubCell"/>
</dbReference>
<reference evidence="10 11" key="1">
    <citation type="submission" date="2023-01" db="EMBL/GenBank/DDBJ databases">
        <authorList>
            <person name="Whitehead M."/>
        </authorList>
    </citation>
    <scope>NUCLEOTIDE SEQUENCE [LARGE SCALE GENOMIC DNA]</scope>
</reference>
<evidence type="ECO:0000256" key="2">
    <source>
        <dbReference type="ARBA" id="ARBA00007163"/>
    </source>
</evidence>
<evidence type="ECO:0000313" key="10">
    <source>
        <dbReference type="EMBL" id="CAI6342802.1"/>
    </source>
</evidence>
<keyword evidence="4" id="KW-0238">DNA-binding</keyword>
<dbReference type="SUPFAM" id="SSF57959">
    <property type="entry name" value="Leucine zipper domain"/>
    <property type="match status" value="1"/>
</dbReference>
<evidence type="ECO:0000256" key="4">
    <source>
        <dbReference type="ARBA" id="ARBA00023125"/>
    </source>
</evidence>
<dbReference type="PROSITE" id="PS50217">
    <property type="entry name" value="BZIP"/>
    <property type="match status" value="1"/>
</dbReference>
<dbReference type="EMBL" id="CARXXK010000001">
    <property type="protein sequence ID" value="CAI6342802.1"/>
    <property type="molecule type" value="Genomic_DNA"/>
</dbReference>
<keyword evidence="3" id="KW-0805">Transcription regulation</keyword>
<dbReference type="PANTHER" id="PTHR13044">
    <property type="entry name" value="ACTIVATING TRANSCRIPTION FACTOR ATF 4/5"/>
    <property type="match status" value="1"/>
</dbReference>
<feature type="coiled-coil region" evidence="7">
    <location>
        <begin position="329"/>
        <end position="356"/>
    </location>
</feature>
<dbReference type="AlphaFoldDB" id="A0AAV0VHT0"/>
<accession>A0AAV0VHT0</accession>
<organism evidence="10 11">
    <name type="scientific">Macrosiphum euphorbiae</name>
    <name type="common">potato aphid</name>
    <dbReference type="NCBI Taxonomy" id="13131"/>
    <lineage>
        <taxon>Eukaryota</taxon>
        <taxon>Metazoa</taxon>
        <taxon>Ecdysozoa</taxon>
        <taxon>Arthropoda</taxon>
        <taxon>Hexapoda</taxon>
        <taxon>Insecta</taxon>
        <taxon>Pterygota</taxon>
        <taxon>Neoptera</taxon>
        <taxon>Paraneoptera</taxon>
        <taxon>Hemiptera</taxon>
        <taxon>Sternorrhyncha</taxon>
        <taxon>Aphidomorpha</taxon>
        <taxon>Aphidoidea</taxon>
        <taxon>Aphididae</taxon>
        <taxon>Macrosiphini</taxon>
        <taxon>Macrosiphum</taxon>
    </lineage>
</organism>
<evidence type="ECO:0000256" key="1">
    <source>
        <dbReference type="ARBA" id="ARBA00004123"/>
    </source>
</evidence>
<dbReference type="InterPro" id="IPR004827">
    <property type="entry name" value="bZIP"/>
</dbReference>
<keyword evidence="5" id="KW-0804">Transcription</keyword>
<feature type="compositionally biased region" description="Low complexity" evidence="8">
    <location>
        <begin position="269"/>
        <end position="281"/>
    </location>
</feature>
<keyword evidence="11" id="KW-1185">Reference proteome</keyword>
<protein>
    <recommendedName>
        <fullName evidence="9">BZIP domain-containing protein</fullName>
    </recommendedName>
</protein>
<dbReference type="Proteomes" id="UP001160148">
    <property type="component" value="Unassembled WGS sequence"/>
</dbReference>
<feature type="region of interest" description="Disordered" evidence="8">
    <location>
        <begin position="268"/>
        <end position="316"/>
    </location>
</feature>
<evidence type="ECO:0000313" key="11">
    <source>
        <dbReference type="Proteomes" id="UP001160148"/>
    </source>
</evidence>
<comment type="subcellular location">
    <subcellularLocation>
        <location evidence="1">Nucleus</location>
    </subcellularLocation>
</comment>
<dbReference type="InterPro" id="IPR046347">
    <property type="entry name" value="bZIP_sf"/>
</dbReference>
<proteinExistence type="inferred from homology"/>
<evidence type="ECO:0000256" key="5">
    <source>
        <dbReference type="ARBA" id="ARBA00023163"/>
    </source>
</evidence>
<dbReference type="SMART" id="SM00338">
    <property type="entry name" value="BRLZ"/>
    <property type="match status" value="1"/>
</dbReference>
<comment type="caution">
    <text evidence="10">The sequence shown here is derived from an EMBL/GenBank/DDBJ whole genome shotgun (WGS) entry which is preliminary data.</text>
</comment>
<evidence type="ECO:0000256" key="3">
    <source>
        <dbReference type="ARBA" id="ARBA00023015"/>
    </source>
</evidence>
<evidence type="ECO:0000259" key="9">
    <source>
        <dbReference type="PROSITE" id="PS50217"/>
    </source>
</evidence>
<dbReference type="Pfam" id="PF00170">
    <property type="entry name" value="bZIP_1"/>
    <property type="match status" value="1"/>
</dbReference>
<gene>
    <name evidence="10" type="ORF">MEUPH1_LOCUS150</name>
</gene>
<comment type="similarity">
    <text evidence="2">Belongs to the bZIP family.</text>
</comment>
<evidence type="ECO:0000256" key="6">
    <source>
        <dbReference type="ARBA" id="ARBA00023242"/>
    </source>
</evidence>
<keyword evidence="6" id="KW-0539">Nucleus</keyword>
<dbReference type="PROSITE" id="PS00036">
    <property type="entry name" value="BZIP_BASIC"/>
    <property type="match status" value="1"/>
</dbReference>
<dbReference type="PANTHER" id="PTHR13044:SF14">
    <property type="entry name" value="CRYPTOCEPHAL, ISOFORM A"/>
    <property type="match status" value="1"/>
</dbReference>
<sequence length="368" mass="42664">MTPRQRSIFHCKRATRHHQDEVISGSPQTPFSPHTAVCPNPTKRPCPRRRVPIWLPYSKMVPPSRTYQRKSSAAYFSLHIIIYPIHYKMSGMSQVVQPSCSLLLSNEPTTPLSSKAICNLNDTEWDKLTRSDMAGKLLDYLDKLYDKNDESETITDWLNEEKFIDLPIFDDFMTNTSPNNIEMKPMEYQKFVPSNKAIQYQPYPTQQYAPMYCHETSIQPKFNYVPPTSLTPPESPKDTDVLMSMLDDMQPEELSQLVVDEDTLSDFMSSDASSHTDSYSDITTKRDKPYSPKAPNEEKRLRKKEQNKNAATRYRMKKKAEIKESVVEEKQLLQRNDTLKDEAKELAREIKYLKSLLRDVYKAKGLLN</sequence>
<feature type="domain" description="BZIP" evidence="9">
    <location>
        <begin position="297"/>
        <end position="360"/>
    </location>
</feature>